<dbReference type="EMBL" id="JBBMFA010000100">
    <property type="protein sequence ID" value="MEQ2520981.1"/>
    <property type="molecule type" value="Genomic_DNA"/>
</dbReference>
<reference evidence="1 2" key="1">
    <citation type="submission" date="2024-03" db="EMBL/GenBank/DDBJ databases">
        <title>Human intestinal bacterial collection.</title>
        <authorList>
            <person name="Pauvert C."/>
            <person name="Hitch T.C.A."/>
            <person name="Clavel T."/>
        </authorList>
    </citation>
    <scope>NUCLEOTIDE SEQUENCE [LARGE SCALE GENOMIC DNA]</scope>
    <source>
        <strain evidence="1 2">CLA-JM-H11</strain>
    </source>
</reference>
<comment type="caution">
    <text evidence="1">The sequence shown here is derived from an EMBL/GenBank/DDBJ whole genome shotgun (WGS) entry which is preliminary data.</text>
</comment>
<proteinExistence type="predicted"/>
<protein>
    <recommendedName>
        <fullName evidence="3">tRNA nucleotidyltransferase/poly(A) polymerase RNA and SrmB- binding domain-containing protein</fullName>
    </recommendedName>
</protein>
<evidence type="ECO:0008006" key="3">
    <source>
        <dbReference type="Google" id="ProtNLM"/>
    </source>
</evidence>
<gene>
    <name evidence="1" type="ORF">WMO24_11155</name>
</gene>
<keyword evidence="2" id="KW-1185">Reference proteome</keyword>
<evidence type="ECO:0000313" key="2">
    <source>
        <dbReference type="Proteomes" id="UP001477672"/>
    </source>
</evidence>
<dbReference type="Gene3D" id="1.10.3090.10">
    <property type="entry name" value="cca-adding enzyme, domain 2"/>
    <property type="match status" value="1"/>
</dbReference>
<dbReference type="RefSeq" id="WP_349216520.1">
    <property type="nucleotide sequence ID" value="NZ_JBBMFA010000100.1"/>
</dbReference>
<accession>A0ABV1GGX9</accession>
<organism evidence="1 2">
    <name type="scientific">Ruthenibacterium intestinale</name>
    <dbReference type="NCBI Taxonomy" id="3133163"/>
    <lineage>
        <taxon>Bacteria</taxon>
        <taxon>Bacillati</taxon>
        <taxon>Bacillota</taxon>
        <taxon>Clostridia</taxon>
        <taxon>Eubacteriales</taxon>
        <taxon>Oscillospiraceae</taxon>
        <taxon>Ruthenibacterium</taxon>
    </lineage>
</organism>
<name>A0ABV1GGX9_9FIRM</name>
<dbReference type="Proteomes" id="UP001477672">
    <property type="component" value="Unassembled WGS sequence"/>
</dbReference>
<evidence type="ECO:0000313" key="1">
    <source>
        <dbReference type="EMBL" id="MEQ2520981.1"/>
    </source>
</evidence>
<dbReference type="SUPFAM" id="SSF81891">
    <property type="entry name" value="Poly A polymerase C-terminal region-like"/>
    <property type="match status" value="1"/>
</dbReference>
<sequence length="270" mass="30014">MTAEGPGQNYLLEDGVLRCTAPSPDRFYQEDPSRILELFTACAAWNCTVEIETYAAALKNVSLLNRLPGTVLRESVQSLLLSDMPQALDPLIAAGAFASYGIANSISCLCDLQQVPCTMETRWWSFLRMCNANYRFVCERFGFSQRFAEALVGLDRLAATRTLPDSIQALKYLLSTLPEIDYEAAVQTFLLHDARWEGQLELFEQLRETGEPYLVRHLAVTPAELLASGVPAAKMNRVLRALLDAVIKAPSVNTQPALMMLAGTLKDQYR</sequence>